<reference evidence="6" key="1">
    <citation type="journal article" date="2019" name="Int. J. Syst. Evol. Microbiol.">
        <title>The Global Catalogue of Microorganisms (GCM) 10K type strain sequencing project: providing services to taxonomists for standard genome sequencing and annotation.</title>
        <authorList>
            <consortium name="The Broad Institute Genomics Platform"/>
            <consortium name="The Broad Institute Genome Sequencing Center for Infectious Disease"/>
            <person name="Wu L."/>
            <person name="Ma J."/>
        </authorList>
    </citation>
    <scope>NUCLEOTIDE SEQUENCE [LARGE SCALE GENOMIC DNA]</scope>
    <source>
        <strain evidence="6">NBRC 106348</strain>
    </source>
</reference>
<evidence type="ECO:0000256" key="3">
    <source>
        <dbReference type="ARBA" id="ARBA00022801"/>
    </source>
</evidence>
<evidence type="ECO:0000313" key="6">
    <source>
        <dbReference type="Proteomes" id="UP001157091"/>
    </source>
</evidence>
<dbReference type="Gene3D" id="3.40.50.1820">
    <property type="entry name" value="alpha/beta hydrolase"/>
    <property type="match status" value="1"/>
</dbReference>
<dbReference type="EMBL" id="BSUK01000001">
    <property type="protein sequence ID" value="GMA25612.1"/>
    <property type="molecule type" value="Genomic_DNA"/>
</dbReference>
<dbReference type="PANTHER" id="PTHR21661">
    <property type="entry name" value="EPOXIDE HYDROLASE 1-RELATED"/>
    <property type="match status" value="1"/>
</dbReference>
<accession>A0ABQ6I573</accession>
<gene>
    <name evidence="5" type="ORF">GCM10025864_33710</name>
</gene>
<evidence type="ECO:0000259" key="4">
    <source>
        <dbReference type="Pfam" id="PF06441"/>
    </source>
</evidence>
<keyword evidence="2" id="KW-0058">Aromatic hydrocarbons catabolism</keyword>
<keyword evidence="6" id="KW-1185">Reference proteome</keyword>
<organism evidence="5 6">
    <name type="scientific">Luteimicrobium album</name>
    <dbReference type="NCBI Taxonomy" id="1054550"/>
    <lineage>
        <taxon>Bacteria</taxon>
        <taxon>Bacillati</taxon>
        <taxon>Actinomycetota</taxon>
        <taxon>Actinomycetes</taxon>
        <taxon>Micrococcales</taxon>
        <taxon>Luteimicrobium</taxon>
    </lineage>
</organism>
<dbReference type="PANTHER" id="PTHR21661:SF35">
    <property type="entry name" value="EPOXIDE HYDROLASE"/>
    <property type="match status" value="1"/>
</dbReference>
<dbReference type="InterPro" id="IPR010497">
    <property type="entry name" value="Epoxide_hydro_N"/>
</dbReference>
<dbReference type="SUPFAM" id="SSF53474">
    <property type="entry name" value="alpha/beta-Hydrolases"/>
    <property type="match status" value="1"/>
</dbReference>
<dbReference type="InterPro" id="IPR029058">
    <property type="entry name" value="AB_hydrolase_fold"/>
</dbReference>
<evidence type="ECO:0000313" key="5">
    <source>
        <dbReference type="EMBL" id="GMA25612.1"/>
    </source>
</evidence>
<feature type="domain" description="Epoxide hydrolase N-terminal" evidence="4">
    <location>
        <begin position="19"/>
        <end position="106"/>
    </location>
</feature>
<dbReference type="Proteomes" id="UP001157091">
    <property type="component" value="Unassembled WGS sequence"/>
</dbReference>
<dbReference type="Pfam" id="PF06441">
    <property type="entry name" value="EHN"/>
    <property type="match status" value="1"/>
</dbReference>
<comment type="similarity">
    <text evidence="1">Belongs to the peptidase S33 family.</text>
</comment>
<evidence type="ECO:0000256" key="1">
    <source>
        <dbReference type="ARBA" id="ARBA00010088"/>
    </source>
</evidence>
<protein>
    <recommendedName>
        <fullName evidence="4">Epoxide hydrolase N-terminal domain-containing protein</fullName>
    </recommendedName>
</protein>
<keyword evidence="3" id="KW-0378">Hydrolase</keyword>
<evidence type="ECO:0000256" key="2">
    <source>
        <dbReference type="ARBA" id="ARBA00022797"/>
    </source>
</evidence>
<dbReference type="RefSeq" id="WP_284294155.1">
    <property type="nucleotide sequence ID" value="NZ_BSUK01000001.1"/>
</dbReference>
<proteinExistence type="inferred from homology"/>
<name>A0ABQ6I573_9MICO</name>
<sequence length="149" mass="16389">MTACYQLLLGVLPDLDAAAGQLQNRLPAARFPATAAMIDGNYGLSHLVVSEAVTRWIDWLEPADNDADAESHAMVRVDGIDLHVLRFPGEGVLPLLLLHGWPTSFLLFHRVIGELRKACSELVLVSMPGFGASRYRERPGLRWTPPNCC</sequence>
<comment type="caution">
    <text evidence="5">The sequence shown here is derived from an EMBL/GenBank/DDBJ whole genome shotgun (WGS) entry which is preliminary data.</text>
</comment>